<dbReference type="Proteomes" id="UP001145050">
    <property type="component" value="Unassembled WGS sequence"/>
</dbReference>
<dbReference type="GO" id="GO:0003677">
    <property type="term" value="F:DNA binding"/>
    <property type="evidence" value="ECO:0007669"/>
    <property type="project" value="UniProtKB-UniRule"/>
</dbReference>
<feature type="domain" description="Core-binding (CB)" evidence="3">
    <location>
        <begin position="1"/>
        <end position="83"/>
    </location>
</feature>
<evidence type="ECO:0000259" key="3">
    <source>
        <dbReference type="PROSITE" id="PS51900"/>
    </source>
</evidence>
<evidence type="ECO:0000313" key="4">
    <source>
        <dbReference type="EMBL" id="MDC3424291.1"/>
    </source>
</evidence>
<sequence length="292" mass="33742">MPFGYTKHLEDQGKSQGTVAGYLKTIDMFFVYLDSVYGKQKEIYEISPKDIKGFLEAKLASGNEVKTVNKHLTILKGFFDYLWKIGKAPIDPAVKIPRYKVGEEKPSILMYEDLLDILPQVIHNPDYNSLRKTIFILAIKGLRSSEFQIPKENVIDKNNIIEIMLKKHVVRLEGIEAEEFLSYYFEAQLNGSNYLFITRKHDDSIVPVENMSIYMHLNVISNDYDFPTKLTLNSIRHAYAYYLYTKERMTIEQIGNKLGIESESAANLVKTSQERHRKGKELLEIEAENIVE</sequence>
<dbReference type="InterPro" id="IPR004107">
    <property type="entry name" value="Integrase_SAM-like_N"/>
</dbReference>
<proteinExistence type="predicted"/>
<dbReference type="InterPro" id="IPR044068">
    <property type="entry name" value="CB"/>
</dbReference>
<evidence type="ECO:0000256" key="1">
    <source>
        <dbReference type="ARBA" id="ARBA00023125"/>
    </source>
</evidence>
<dbReference type="EMBL" id="JAMQKB010000005">
    <property type="protein sequence ID" value="MDC3424291.1"/>
    <property type="molecule type" value="Genomic_DNA"/>
</dbReference>
<dbReference type="Pfam" id="PF02899">
    <property type="entry name" value="Phage_int_SAM_1"/>
    <property type="match status" value="1"/>
</dbReference>
<dbReference type="GO" id="GO:0015074">
    <property type="term" value="P:DNA integration"/>
    <property type="evidence" value="ECO:0007669"/>
    <property type="project" value="InterPro"/>
</dbReference>
<keyword evidence="1 2" id="KW-0238">DNA-binding</keyword>
<name>A0A9X3WUL2_9BACI</name>
<evidence type="ECO:0000256" key="2">
    <source>
        <dbReference type="PROSITE-ProRule" id="PRU01248"/>
    </source>
</evidence>
<dbReference type="Gene3D" id="1.10.150.130">
    <property type="match status" value="1"/>
</dbReference>
<dbReference type="InterPro" id="IPR010998">
    <property type="entry name" value="Integrase_recombinase_N"/>
</dbReference>
<gene>
    <name evidence="4" type="ORF">NC797_07185</name>
</gene>
<dbReference type="AlphaFoldDB" id="A0A9X3WUL2"/>
<organism evidence="4 5">
    <name type="scientific">Terrihalobacillus insolitus</name>
    <dbReference type="NCBI Taxonomy" id="2950438"/>
    <lineage>
        <taxon>Bacteria</taxon>
        <taxon>Bacillati</taxon>
        <taxon>Bacillota</taxon>
        <taxon>Bacilli</taxon>
        <taxon>Bacillales</taxon>
        <taxon>Bacillaceae</taxon>
        <taxon>Terrihalobacillus</taxon>
    </lineage>
</organism>
<reference evidence="4" key="1">
    <citation type="submission" date="2022-06" db="EMBL/GenBank/DDBJ databases">
        <title>Aquibacillus sp. a new bacterium isolated from soil saline samples.</title>
        <authorList>
            <person name="Galisteo C."/>
            <person name="De La Haba R."/>
            <person name="Sanchez-Porro C."/>
            <person name="Ventosa A."/>
        </authorList>
    </citation>
    <scope>NUCLEOTIDE SEQUENCE</scope>
    <source>
        <strain evidence="4">3ASR75-11</strain>
    </source>
</reference>
<keyword evidence="5" id="KW-1185">Reference proteome</keyword>
<evidence type="ECO:0000313" key="5">
    <source>
        <dbReference type="Proteomes" id="UP001145050"/>
    </source>
</evidence>
<dbReference type="PROSITE" id="PS51900">
    <property type="entry name" value="CB"/>
    <property type="match status" value="1"/>
</dbReference>
<dbReference type="InterPro" id="IPR011010">
    <property type="entry name" value="DNA_brk_join_enz"/>
</dbReference>
<dbReference type="SUPFAM" id="SSF56349">
    <property type="entry name" value="DNA breaking-rejoining enzymes"/>
    <property type="match status" value="1"/>
</dbReference>
<protein>
    <submittedName>
        <fullName evidence="4">Site-specific integrase</fullName>
    </submittedName>
</protein>
<dbReference type="RefSeq" id="WP_272436096.1">
    <property type="nucleotide sequence ID" value="NZ_JAMQKB010000005.1"/>
</dbReference>
<comment type="caution">
    <text evidence="4">The sequence shown here is derived from an EMBL/GenBank/DDBJ whole genome shotgun (WGS) entry which is preliminary data.</text>
</comment>
<accession>A0A9X3WUL2</accession>